<evidence type="ECO:0000313" key="3">
    <source>
        <dbReference type="Proteomes" id="UP000596661"/>
    </source>
</evidence>
<organism evidence="2 3">
    <name type="scientific">Cannabis sativa</name>
    <name type="common">Hemp</name>
    <name type="synonym">Marijuana</name>
    <dbReference type="NCBI Taxonomy" id="3483"/>
    <lineage>
        <taxon>Eukaryota</taxon>
        <taxon>Viridiplantae</taxon>
        <taxon>Streptophyta</taxon>
        <taxon>Embryophyta</taxon>
        <taxon>Tracheophyta</taxon>
        <taxon>Spermatophyta</taxon>
        <taxon>Magnoliopsida</taxon>
        <taxon>eudicotyledons</taxon>
        <taxon>Gunneridae</taxon>
        <taxon>Pentapetalae</taxon>
        <taxon>rosids</taxon>
        <taxon>fabids</taxon>
        <taxon>Rosales</taxon>
        <taxon>Cannabaceae</taxon>
        <taxon>Cannabis</taxon>
    </lineage>
</organism>
<name>A0A803R373_CANSA</name>
<evidence type="ECO:0000313" key="2">
    <source>
        <dbReference type="EnsemblPlants" id="cds.novel_model_4547_5bd9a17a.3.5bd9b139"/>
    </source>
</evidence>
<accession>A0A803R373</accession>
<dbReference type="AlphaFoldDB" id="A0A803R373"/>
<dbReference type="EMBL" id="UZAU01000465">
    <property type="status" value="NOT_ANNOTATED_CDS"/>
    <property type="molecule type" value="Genomic_DNA"/>
</dbReference>
<dbReference type="EnsemblPlants" id="novel_model_4547_5bd9a17a.3.5bd9b139">
    <property type="protein sequence ID" value="cds.novel_model_4547_5bd9a17a.3.5bd9b139"/>
    <property type="gene ID" value="novel_gene_2382_5bd9a17a"/>
</dbReference>
<reference evidence="2" key="1">
    <citation type="submission" date="2018-11" db="EMBL/GenBank/DDBJ databases">
        <authorList>
            <person name="Grassa J C."/>
        </authorList>
    </citation>
    <scope>NUCLEOTIDE SEQUENCE [LARGE SCALE GENOMIC DNA]</scope>
</reference>
<keyword evidence="1" id="KW-1133">Transmembrane helix</keyword>
<dbReference type="Gramene" id="novel_model_4547_5bd9a17a.3.5bd9b139">
    <property type="protein sequence ID" value="cds.novel_model_4547_5bd9a17a.3.5bd9b139"/>
    <property type="gene ID" value="novel_gene_2382_5bd9a17a"/>
</dbReference>
<keyword evidence="1" id="KW-0472">Membrane</keyword>
<keyword evidence="1" id="KW-0812">Transmembrane</keyword>
<reference evidence="2" key="2">
    <citation type="submission" date="2021-03" db="UniProtKB">
        <authorList>
            <consortium name="EnsemblPlants"/>
        </authorList>
    </citation>
    <scope>IDENTIFICATION</scope>
</reference>
<keyword evidence="3" id="KW-1185">Reference proteome</keyword>
<sequence>MIFCCCLKEKKPNKQTKHRHFGALEDDMLCHSLISLSINLFTPLLSFKLRHFLLILSTFSILWMLSLYSVHIYIRIFIE</sequence>
<protein>
    <submittedName>
        <fullName evidence="2">Uncharacterized protein</fullName>
    </submittedName>
</protein>
<dbReference type="Proteomes" id="UP000596661">
    <property type="component" value="Chromosome 5"/>
</dbReference>
<evidence type="ECO:0000256" key="1">
    <source>
        <dbReference type="SAM" id="Phobius"/>
    </source>
</evidence>
<proteinExistence type="predicted"/>
<feature type="transmembrane region" description="Helical" evidence="1">
    <location>
        <begin position="52"/>
        <end position="74"/>
    </location>
</feature>